<reference evidence="2" key="1">
    <citation type="journal article" date="2019" name="Int. J. Syst. Evol. Microbiol.">
        <title>The Global Catalogue of Microorganisms (GCM) 10K type strain sequencing project: providing services to taxonomists for standard genome sequencing and annotation.</title>
        <authorList>
            <consortium name="The Broad Institute Genomics Platform"/>
            <consortium name="The Broad Institute Genome Sequencing Center for Infectious Disease"/>
            <person name="Wu L."/>
            <person name="Ma J."/>
        </authorList>
    </citation>
    <scope>NUCLEOTIDE SEQUENCE [LARGE SCALE GENOMIC DNA]</scope>
    <source>
        <strain evidence="2">CGMCC 4.7152</strain>
    </source>
</reference>
<protein>
    <submittedName>
        <fullName evidence="1">Uncharacterized protein</fullName>
    </submittedName>
</protein>
<accession>A0ABV9VSX2</accession>
<dbReference type="Proteomes" id="UP001595912">
    <property type="component" value="Unassembled WGS sequence"/>
</dbReference>
<comment type="caution">
    <text evidence="1">The sequence shown here is derived from an EMBL/GenBank/DDBJ whole genome shotgun (WGS) entry which is preliminary data.</text>
</comment>
<sequence length="142" mass="15369">MSHTLEELLRSLAAAGRGVDVSSLVDDIEALVEDDPAGSRTAVWSFTGDEVIRLRLVGFLGDPRDADVLAAGLAGPQLRRTALEGLTNQPDVERVDAVARSLLDDADPMVRSRPLDADQSRLRITSAQRHVRTSNLCRQRAG</sequence>
<proteinExistence type="predicted"/>
<dbReference type="EMBL" id="JBHSIU010000011">
    <property type="protein sequence ID" value="MFC4998368.1"/>
    <property type="molecule type" value="Genomic_DNA"/>
</dbReference>
<dbReference type="RefSeq" id="WP_380114621.1">
    <property type="nucleotide sequence ID" value="NZ_JBHSIU010000011.1"/>
</dbReference>
<organism evidence="1 2">
    <name type="scientific">Dactylosporangium cerinum</name>
    <dbReference type="NCBI Taxonomy" id="1434730"/>
    <lineage>
        <taxon>Bacteria</taxon>
        <taxon>Bacillati</taxon>
        <taxon>Actinomycetota</taxon>
        <taxon>Actinomycetes</taxon>
        <taxon>Micromonosporales</taxon>
        <taxon>Micromonosporaceae</taxon>
        <taxon>Dactylosporangium</taxon>
    </lineage>
</organism>
<gene>
    <name evidence="1" type="ORF">ACFPIJ_11035</name>
</gene>
<evidence type="ECO:0000313" key="2">
    <source>
        <dbReference type="Proteomes" id="UP001595912"/>
    </source>
</evidence>
<evidence type="ECO:0000313" key="1">
    <source>
        <dbReference type="EMBL" id="MFC4998368.1"/>
    </source>
</evidence>
<name>A0ABV9VSX2_9ACTN</name>
<keyword evidence="2" id="KW-1185">Reference proteome</keyword>